<comment type="caution">
    <text evidence="1">The sequence shown here is derived from an EMBL/GenBank/DDBJ whole genome shotgun (WGS) entry which is preliminary data.</text>
</comment>
<reference evidence="1" key="1">
    <citation type="submission" date="2021-02" db="EMBL/GenBank/DDBJ databases">
        <authorList>
            <person name="Palmer J.M."/>
        </authorList>
    </citation>
    <scope>NUCLEOTIDE SEQUENCE</scope>
    <source>
        <strain evidence="1">SCRP23</strain>
    </source>
</reference>
<keyword evidence="2" id="KW-1185">Reference proteome</keyword>
<evidence type="ECO:0000313" key="1">
    <source>
        <dbReference type="EMBL" id="KAG7397912.1"/>
    </source>
</evidence>
<name>A0A8T1WUU9_9STRA</name>
<organism evidence="1 2">
    <name type="scientific">Phytophthora boehmeriae</name>
    <dbReference type="NCBI Taxonomy" id="109152"/>
    <lineage>
        <taxon>Eukaryota</taxon>
        <taxon>Sar</taxon>
        <taxon>Stramenopiles</taxon>
        <taxon>Oomycota</taxon>
        <taxon>Peronosporomycetes</taxon>
        <taxon>Peronosporales</taxon>
        <taxon>Peronosporaceae</taxon>
        <taxon>Phytophthora</taxon>
    </lineage>
</organism>
<dbReference type="Proteomes" id="UP000693981">
    <property type="component" value="Unassembled WGS sequence"/>
</dbReference>
<dbReference type="PANTHER" id="PTHR40781">
    <property type="match status" value="1"/>
</dbReference>
<dbReference type="PANTHER" id="PTHR40781:SF1">
    <property type="match status" value="1"/>
</dbReference>
<protein>
    <submittedName>
        <fullName evidence="1">Uncharacterized protein</fullName>
    </submittedName>
</protein>
<dbReference type="OrthoDB" id="88561at2759"/>
<evidence type="ECO:0000313" key="2">
    <source>
        <dbReference type="Proteomes" id="UP000693981"/>
    </source>
</evidence>
<dbReference type="AlphaFoldDB" id="A0A8T1WUU9"/>
<sequence>MDAATSTVIQRNRLVCAPDLVWRVSHAGNQDSLFRARLTGSHFTDNYFEDVKRIHSDWSSCVPTPFLSTFSSKTHAENWGRELLDKGDVSIYPIDTNGLTVFATPTDEFLIWEHIPVENVGERVQVKPVEDDVDTNLYYDEVFCGRSSPTRGMVKSESTGLYYQPDDETGVQEDEDWLGYGEYVMDHN</sequence>
<gene>
    <name evidence="1" type="ORF">PHYBOEH_011979</name>
</gene>
<dbReference type="EMBL" id="JAGDFL010000096">
    <property type="protein sequence ID" value="KAG7397912.1"/>
    <property type="molecule type" value="Genomic_DNA"/>
</dbReference>
<proteinExistence type="predicted"/>
<accession>A0A8T1WUU9</accession>